<dbReference type="Proteomes" id="UP000317043">
    <property type="component" value="Unassembled WGS sequence"/>
</dbReference>
<dbReference type="AlphaFoldDB" id="A0A543AQ37"/>
<dbReference type="InParanoid" id="A0A543AQ37"/>
<comment type="similarity">
    <text evidence="7">Belongs to the drug/metabolite transporter (DMT) superfamily. Small multidrug resistance (SMR) (TC 2.A.7.1) family.</text>
</comment>
<dbReference type="SUPFAM" id="SSF103481">
    <property type="entry name" value="Multidrug resistance efflux transporter EmrE"/>
    <property type="match status" value="1"/>
</dbReference>
<keyword evidence="2" id="KW-0813">Transport</keyword>
<evidence type="ECO:0000256" key="3">
    <source>
        <dbReference type="ARBA" id="ARBA00022475"/>
    </source>
</evidence>
<evidence type="ECO:0000313" key="9">
    <source>
        <dbReference type="EMBL" id="TQL74669.1"/>
    </source>
</evidence>
<evidence type="ECO:0000256" key="4">
    <source>
        <dbReference type="ARBA" id="ARBA00022692"/>
    </source>
</evidence>
<evidence type="ECO:0000256" key="6">
    <source>
        <dbReference type="ARBA" id="ARBA00023136"/>
    </source>
</evidence>
<dbReference type="FunCoup" id="A0A543AQ37">
    <property type="interactions" value="5"/>
</dbReference>
<dbReference type="PANTHER" id="PTHR30561">
    <property type="entry name" value="SMR FAMILY PROTON-DEPENDENT DRUG EFFLUX TRANSPORTER SUGE"/>
    <property type="match status" value="1"/>
</dbReference>
<dbReference type="InterPro" id="IPR045324">
    <property type="entry name" value="Small_multidrug_res"/>
</dbReference>
<accession>A0A543AQ37</accession>
<organism evidence="9 10">
    <name type="scientific">Stackebrandtia endophytica</name>
    <dbReference type="NCBI Taxonomy" id="1496996"/>
    <lineage>
        <taxon>Bacteria</taxon>
        <taxon>Bacillati</taxon>
        <taxon>Actinomycetota</taxon>
        <taxon>Actinomycetes</taxon>
        <taxon>Glycomycetales</taxon>
        <taxon>Glycomycetaceae</taxon>
        <taxon>Stackebrandtia</taxon>
    </lineage>
</organism>
<dbReference type="Gene3D" id="1.10.3730.20">
    <property type="match status" value="1"/>
</dbReference>
<evidence type="ECO:0000256" key="8">
    <source>
        <dbReference type="SAM" id="Phobius"/>
    </source>
</evidence>
<comment type="caution">
    <text evidence="9">The sequence shown here is derived from an EMBL/GenBank/DDBJ whole genome shotgun (WGS) entry which is preliminary data.</text>
</comment>
<dbReference type="Pfam" id="PF00893">
    <property type="entry name" value="Multi_Drug_Res"/>
    <property type="match status" value="1"/>
</dbReference>
<keyword evidence="5 8" id="KW-1133">Transmembrane helix</keyword>
<feature type="transmembrane region" description="Helical" evidence="8">
    <location>
        <begin position="26"/>
        <end position="47"/>
    </location>
</feature>
<evidence type="ECO:0000256" key="2">
    <source>
        <dbReference type="ARBA" id="ARBA00022448"/>
    </source>
</evidence>
<keyword evidence="4 7" id="KW-0812">Transmembrane</keyword>
<dbReference type="EMBL" id="VFOW01000001">
    <property type="protein sequence ID" value="TQL74669.1"/>
    <property type="molecule type" value="Genomic_DNA"/>
</dbReference>
<proteinExistence type="inferred from homology"/>
<dbReference type="GO" id="GO:0005886">
    <property type="term" value="C:plasma membrane"/>
    <property type="evidence" value="ECO:0007669"/>
    <property type="project" value="UniProtKB-SubCell"/>
</dbReference>
<protein>
    <submittedName>
        <fullName evidence="9">Small multidrug resistance pump</fullName>
    </submittedName>
</protein>
<dbReference type="FunFam" id="1.10.3730.20:FF:000001">
    <property type="entry name" value="Quaternary ammonium compound resistance transporter SugE"/>
    <property type="match status" value="1"/>
</dbReference>
<evidence type="ECO:0000313" key="10">
    <source>
        <dbReference type="Proteomes" id="UP000317043"/>
    </source>
</evidence>
<dbReference type="InterPro" id="IPR000390">
    <property type="entry name" value="Small_drug/metabolite_transptr"/>
</dbReference>
<comment type="subcellular location">
    <subcellularLocation>
        <location evidence="1 7">Cell membrane</location>
        <topology evidence="1 7">Multi-pass membrane protein</topology>
    </subcellularLocation>
</comment>
<reference evidence="9 10" key="1">
    <citation type="submission" date="2019-06" db="EMBL/GenBank/DDBJ databases">
        <title>Sequencing the genomes of 1000 actinobacteria strains.</title>
        <authorList>
            <person name="Klenk H.-P."/>
        </authorList>
    </citation>
    <scope>NUCLEOTIDE SEQUENCE [LARGE SCALE GENOMIC DNA]</scope>
    <source>
        <strain evidence="9 10">DSM 45928</strain>
    </source>
</reference>
<dbReference type="PANTHER" id="PTHR30561:SF1">
    <property type="entry name" value="MULTIDRUG TRANSPORTER EMRE"/>
    <property type="match status" value="1"/>
</dbReference>
<evidence type="ECO:0000256" key="7">
    <source>
        <dbReference type="RuleBase" id="RU003942"/>
    </source>
</evidence>
<feature type="transmembrane region" description="Helical" evidence="8">
    <location>
        <begin position="84"/>
        <end position="103"/>
    </location>
</feature>
<feature type="transmembrane region" description="Helical" evidence="8">
    <location>
        <begin position="59"/>
        <end position="78"/>
    </location>
</feature>
<dbReference type="OrthoDB" id="21828at2"/>
<dbReference type="GO" id="GO:0022857">
    <property type="term" value="F:transmembrane transporter activity"/>
    <property type="evidence" value="ECO:0007669"/>
    <property type="project" value="InterPro"/>
</dbReference>
<keyword evidence="3" id="KW-1003">Cell membrane</keyword>
<keyword evidence="6 8" id="KW-0472">Membrane</keyword>
<dbReference type="RefSeq" id="WP_142033945.1">
    <property type="nucleotide sequence ID" value="NZ_JBHTGS010000002.1"/>
</dbReference>
<sequence>MAYLFLSLAITSEVIGTSLLKSTEGFTKLWPTAASLGAYAVAFYLLARTVEKLEVGMVYALWSGVGTVIIVIIGMLFLNEPVTAVKVLGIGLVVGGAVILNLGGTH</sequence>
<keyword evidence="10" id="KW-1185">Reference proteome</keyword>
<evidence type="ECO:0000256" key="5">
    <source>
        <dbReference type="ARBA" id="ARBA00022989"/>
    </source>
</evidence>
<name>A0A543AQ37_9ACTN</name>
<evidence type="ECO:0000256" key="1">
    <source>
        <dbReference type="ARBA" id="ARBA00004651"/>
    </source>
</evidence>
<gene>
    <name evidence="9" type="ORF">FB566_0155</name>
</gene>
<dbReference type="InterPro" id="IPR037185">
    <property type="entry name" value="EmrE-like"/>
</dbReference>